<evidence type="ECO:0000259" key="1">
    <source>
        <dbReference type="Pfam" id="PF03537"/>
    </source>
</evidence>
<organism evidence="2 3">
    <name type="scientific">Marivirga atlantica</name>
    <dbReference type="NCBI Taxonomy" id="1548457"/>
    <lineage>
        <taxon>Bacteria</taxon>
        <taxon>Pseudomonadati</taxon>
        <taxon>Bacteroidota</taxon>
        <taxon>Cytophagia</taxon>
        <taxon>Cytophagales</taxon>
        <taxon>Marivirgaceae</taxon>
        <taxon>Marivirga</taxon>
    </lineage>
</organism>
<sequence>MRLFSFLLICSTLCACQDESIDYQKPSGVDFQDEMRDFVIEISEYAKAQKSGFSVIPQNGIELVTTNAEESGQAHNEYLEAIDGHGQEDLFFGYDKDDQKTSSSDSQYLMSFLKLSQSLGNTILVTDYCNTPVKMDESYTINQSHDFVSYAAPDRELNIIADYPVNLHNENDQHVSSLSQVQNFLYLINPDKFTDKESFIKEITATNYDLLIMDLFLNDGITFTAADVERLRVKQNGGSRMVICYMSIGEAEDYRYYWKREWNNFKPSWVAVENPDWPGNFKVEFWNQEWKNIIYGHENAYLDKILQADFDGVYLDIIDAFEFFDNL</sequence>
<dbReference type="RefSeq" id="WP_201922559.1">
    <property type="nucleotide sequence ID" value="NZ_JAERQG010000003.1"/>
</dbReference>
<dbReference type="EMBL" id="JAERQG010000003">
    <property type="protein sequence ID" value="MBL0766314.1"/>
    <property type="molecule type" value="Genomic_DNA"/>
</dbReference>
<dbReference type="Pfam" id="PF03537">
    <property type="entry name" value="Glyco_hydro_114"/>
    <property type="match status" value="1"/>
</dbReference>
<reference evidence="2" key="1">
    <citation type="submission" date="2021-01" db="EMBL/GenBank/DDBJ databases">
        <title>Marivirga sp. nov., isolated from intertidal surface sediments.</title>
        <authorList>
            <person name="Zhang M."/>
        </authorList>
    </citation>
    <scope>NUCLEOTIDE SEQUENCE</scope>
    <source>
        <strain evidence="2">SM1354</strain>
    </source>
</reference>
<dbReference type="AlphaFoldDB" id="A0A937AIU3"/>
<evidence type="ECO:0000313" key="2">
    <source>
        <dbReference type="EMBL" id="MBL0766314.1"/>
    </source>
</evidence>
<protein>
    <submittedName>
        <fullName evidence="2">Endo alpha-1,4 polygalactosaminidase</fullName>
    </submittedName>
</protein>
<dbReference type="PRINTS" id="PR01545">
    <property type="entry name" value="THEMAYE10DUF"/>
</dbReference>
<gene>
    <name evidence="2" type="ORF">JKP34_13690</name>
</gene>
<comment type="caution">
    <text evidence="2">The sequence shown here is derived from an EMBL/GenBank/DDBJ whole genome shotgun (WGS) entry which is preliminary data.</text>
</comment>
<proteinExistence type="predicted"/>
<dbReference type="InterPro" id="IPR013785">
    <property type="entry name" value="Aldolase_TIM"/>
</dbReference>
<dbReference type="SUPFAM" id="SSF51445">
    <property type="entry name" value="(Trans)glycosidases"/>
    <property type="match status" value="1"/>
</dbReference>
<dbReference type="InterPro" id="IPR004352">
    <property type="entry name" value="GH114_TIM-barrel"/>
</dbReference>
<dbReference type="Proteomes" id="UP000642920">
    <property type="component" value="Unassembled WGS sequence"/>
</dbReference>
<name>A0A937AIU3_9BACT</name>
<accession>A0A937AIU3</accession>
<dbReference type="InterPro" id="IPR016062">
    <property type="entry name" value="TM1410-rel"/>
</dbReference>
<dbReference type="PANTHER" id="PTHR35882">
    <property type="entry name" value="PELA"/>
    <property type="match status" value="1"/>
</dbReference>
<dbReference type="PANTHER" id="PTHR35882:SF2">
    <property type="entry name" value="PELA"/>
    <property type="match status" value="1"/>
</dbReference>
<feature type="domain" description="Glycoside-hydrolase family GH114 TIM-barrel" evidence="1">
    <location>
        <begin position="208"/>
        <end position="322"/>
    </location>
</feature>
<keyword evidence="3" id="KW-1185">Reference proteome</keyword>
<dbReference type="InterPro" id="IPR017853">
    <property type="entry name" value="GH"/>
</dbReference>
<evidence type="ECO:0000313" key="3">
    <source>
        <dbReference type="Proteomes" id="UP000642920"/>
    </source>
</evidence>
<dbReference type="Gene3D" id="3.20.20.70">
    <property type="entry name" value="Aldolase class I"/>
    <property type="match status" value="2"/>
</dbReference>
<dbReference type="PROSITE" id="PS51257">
    <property type="entry name" value="PROKAR_LIPOPROTEIN"/>
    <property type="match status" value="1"/>
</dbReference>